<dbReference type="HOGENOM" id="CLU_065552_0_0_5"/>
<evidence type="ECO:0000256" key="3">
    <source>
        <dbReference type="ARBA" id="ARBA00022960"/>
    </source>
</evidence>
<dbReference type="InterPro" id="IPR003447">
    <property type="entry name" value="FEMABX"/>
</dbReference>
<comment type="similarity">
    <text evidence="1">Belongs to the FemABX family.</text>
</comment>
<dbReference type="GO" id="GO:0071555">
    <property type="term" value="P:cell wall organization"/>
    <property type="evidence" value="ECO:0007669"/>
    <property type="project" value="UniProtKB-KW"/>
</dbReference>
<proteinExistence type="inferred from homology"/>
<keyword evidence="3" id="KW-0133">Cell shape</keyword>
<protein>
    <recommendedName>
        <fullName evidence="7">BioF2-like acetyltransferase domain-containing protein</fullName>
    </recommendedName>
</protein>
<gene>
    <name evidence="8" type="ordered locus">Mnod_4359</name>
</gene>
<evidence type="ECO:0000256" key="1">
    <source>
        <dbReference type="ARBA" id="ARBA00009943"/>
    </source>
</evidence>
<dbReference type="InterPro" id="IPR016181">
    <property type="entry name" value="Acyl_CoA_acyltransferase"/>
</dbReference>
<reference evidence="8 9" key="1">
    <citation type="submission" date="2009-01" db="EMBL/GenBank/DDBJ databases">
        <title>Complete sequence of chromosome of Methylobacterium nodulans ORS 2060.</title>
        <authorList>
            <consortium name="US DOE Joint Genome Institute"/>
            <person name="Lucas S."/>
            <person name="Copeland A."/>
            <person name="Lapidus A."/>
            <person name="Glavina del Rio T."/>
            <person name="Dalin E."/>
            <person name="Tice H."/>
            <person name="Bruce D."/>
            <person name="Goodwin L."/>
            <person name="Pitluck S."/>
            <person name="Sims D."/>
            <person name="Brettin T."/>
            <person name="Detter J.C."/>
            <person name="Han C."/>
            <person name="Larimer F."/>
            <person name="Land M."/>
            <person name="Hauser L."/>
            <person name="Kyrpides N."/>
            <person name="Ivanova N."/>
            <person name="Marx C.J."/>
            <person name="Richardson P."/>
        </authorList>
    </citation>
    <scope>NUCLEOTIDE SEQUENCE [LARGE SCALE GENOMIC DNA]</scope>
    <source>
        <strain evidence="9">LMG 21967 / CNCM I-2342 / ORS 2060</strain>
    </source>
</reference>
<dbReference type="GO" id="GO:0008360">
    <property type="term" value="P:regulation of cell shape"/>
    <property type="evidence" value="ECO:0007669"/>
    <property type="project" value="UniProtKB-KW"/>
</dbReference>
<dbReference type="PROSITE" id="PS51191">
    <property type="entry name" value="FEMABX"/>
    <property type="match status" value="1"/>
</dbReference>
<dbReference type="Gene3D" id="3.40.630.30">
    <property type="match status" value="2"/>
</dbReference>
<dbReference type="OrthoDB" id="7978401at2"/>
<dbReference type="EMBL" id="CP001349">
    <property type="protein sequence ID" value="ACL59230.1"/>
    <property type="molecule type" value="Genomic_DNA"/>
</dbReference>
<dbReference type="RefSeq" id="WP_015930871.1">
    <property type="nucleotide sequence ID" value="NC_011894.1"/>
</dbReference>
<evidence type="ECO:0000256" key="4">
    <source>
        <dbReference type="ARBA" id="ARBA00022984"/>
    </source>
</evidence>
<feature type="domain" description="BioF2-like acetyltransferase" evidence="7">
    <location>
        <begin position="160"/>
        <end position="301"/>
    </location>
</feature>
<sequence>MAGHLAVLDLADASDWDSAIWRQPGANIYASHPWGAYKTRLGWAVKRIAIRNEGGEDLAFIQYQQRRRGPGRFVLAQGCPILTPQGEARAEAVIQAFLAHLDLRRSDLLGVNYHQFQSREAVLALLAHGFTPVVSARNHTLELDLTQDADTIRARMEPRWRKALGKAERNPDLTTVFLADPAERLRAFDTFSRMYAALKVRKGFTSSLDTQAYRDVAAADPRLAFLEVREKGEPVLIRIAHTAPERWTDFFTASNDRARATHAAALAVWRCIERARQDGCRIFDFGGIDPAANRGVFEFKRGLCRDVVQSTPLWLYGRSRLVRDAAAAFLARR</sequence>
<keyword evidence="9" id="KW-1185">Reference proteome</keyword>
<dbReference type="GO" id="GO:0016755">
    <property type="term" value="F:aminoacyltransferase activity"/>
    <property type="evidence" value="ECO:0007669"/>
    <property type="project" value="InterPro"/>
</dbReference>
<dbReference type="InterPro" id="IPR038740">
    <property type="entry name" value="BioF2-like_GNAT_dom"/>
</dbReference>
<dbReference type="InterPro" id="IPR050644">
    <property type="entry name" value="PG_Glycine_Bridge_Synth"/>
</dbReference>
<dbReference type="Proteomes" id="UP000008207">
    <property type="component" value="Chromosome"/>
</dbReference>
<evidence type="ECO:0000313" key="9">
    <source>
        <dbReference type="Proteomes" id="UP000008207"/>
    </source>
</evidence>
<dbReference type="PANTHER" id="PTHR36174">
    <property type="entry name" value="LIPID II:GLYCINE GLYCYLTRANSFERASE"/>
    <property type="match status" value="1"/>
</dbReference>
<organism evidence="8 9">
    <name type="scientific">Methylobacterium nodulans (strain LMG 21967 / CNCM I-2342 / ORS 2060)</name>
    <dbReference type="NCBI Taxonomy" id="460265"/>
    <lineage>
        <taxon>Bacteria</taxon>
        <taxon>Pseudomonadati</taxon>
        <taxon>Pseudomonadota</taxon>
        <taxon>Alphaproteobacteria</taxon>
        <taxon>Hyphomicrobiales</taxon>
        <taxon>Methylobacteriaceae</taxon>
        <taxon>Methylobacterium</taxon>
    </lineage>
</organism>
<keyword evidence="2" id="KW-0808">Transferase</keyword>
<dbReference type="GO" id="GO:0009252">
    <property type="term" value="P:peptidoglycan biosynthetic process"/>
    <property type="evidence" value="ECO:0007669"/>
    <property type="project" value="UniProtKB-KW"/>
</dbReference>
<keyword evidence="4" id="KW-0573">Peptidoglycan synthesis</keyword>
<dbReference type="eggNOG" id="COG5653">
    <property type="taxonomic scope" value="Bacteria"/>
</dbReference>
<dbReference type="KEGG" id="mno:Mnod_4359"/>
<dbReference type="Pfam" id="PF13480">
    <property type="entry name" value="Acetyltransf_6"/>
    <property type="match status" value="1"/>
</dbReference>
<evidence type="ECO:0000313" key="8">
    <source>
        <dbReference type="EMBL" id="ACL59230.1"/>
    </source>
</evidence>
<dbReference type="STRING" id="460265.Mnod_4359"/>
<evidence type="ECO:0000256" key="2">
    <source>
        <dbReference type="ARBA" id="ARBA00022679"/>
    </source>
</evidence>
<accession>B8IAG7</accession>
<dbReference type="AlphaFoldDB" id="B8IAG7"/>
<keyword evidence="5" id="KW-0012">Acyltransferase</keyword>
<dbReference type="SUPFAM" id="SSF55729">
    <property type="entry name" value="Acyl-CoA N-acyltransferases (Nat)"/>
    <property type="match status" value="2"/>
</dbReference>
<dbReference type="PANTHER" id="PTHR36174:SF1">
    <property type="entry name" value="LIPID II:GLYCINE GLYCYLTRANSFERASE"/>
    <property type="match status" value="1"/>
</dbReference>
<evidence type="ECO:0000256" key="5">
    <source>
        <dbReference type="ARBA" id="ARBA00023315"/>
    </source>
</evidence>
<evidence type="ECO:0000259" key="7">
    <source>
        <dbReference type="Pfam" id="PF13480"/>
    </source>
</evidence>
<keyword evidence="6" id="KW-0961">Cell wall biogenesis/degradation</keyword>
<evidence type="ECO:0000256" key="6">
    <source>
        <dbReference type="ARBA" id="ARBA00023316"/>
    </source>
</evidence>
<name>B8IAG7_METNO</name>